<evidence type="ECO:0000256" key="3">
    <source>
        <dbReference type="ARBA" id="ARBA00022737"/>
    </source>
</evidence>
<dbReference type="AlphaFoldDB" id="A0A913Z0I2"/>
<dbReference type="SMART" id="SM00369">
    <property type="entry name" value="LRR_TYP"/>
    <property type="match status" value="15"/>
</dbReference>
<evidence type="ECO:0000256" key="1">
    <source>
        <dbReference type="ARBA" id="ARBA00022614"/>
    </source>
</evidence>
<dbReference type="SMART" id="SM00082">
    <property type="entry name" value="LRRCT"/>
    <property type="match status" value="1"/>
</dbReference>
<dbReference type="SUPFAM" id="SSF52047">
    <property type="entry name" value="RNI-like"/>
    <property type="match status" value="1"/>
</dbReference>
<evidence type="ECO:0000313" key="9">
    <source>
        <dbReference type="EnsemblMetazoa" id="XP_038044180.1"/>
    </source>
</evidence>
<dbReference type="PANTHER" id="PTHR24373">
    <property type="entry name" value="SLIT RELATED LEUCINE-RICH REPEAT NEURONAL PROTEIN"/>
    <property type="match status" value="1"/>
</dbReference>
<dbReference type="InterPro" id="IPR032675">
    <property type="entry name" value="LRR_dom_sf"/>
</dbReference>
<dbReference type="GO" id="GO:0031012">
    <property type="term" value="C:extracellular matrix"/>
    <property type="evidence" value="ECO:0007669"/>
    <property type="project" value="TreeGrafter"/>
</dbReference>
<dbReference type="Proteomes" id="UP000887568">
    <property type="component" value="Unplaced"/>
</dbReference>
<dbReference type="InterPro" id="IPR003591">
    <property type="entry name" value="Leu-rich_rpt_typical-subtyp"/>
</dbReference>
<evidence type="ECO:0000256" key="4">
    <source>
        <dbReference type="ARBA" id="ARBA00023180"/>
    </source>
</evidence>
<dbReference type="InterPro" id="IPR050328">
    <property type="entry name" value="Dev_Immune_Receptor"/>
</dbReference>
<dbReference type="OrthoDB" id="676979at2759"/>
<evidence type="ECO:0000313" key="10">
    <source>
        <dbReference type="Proteomes" id="UP000887568"/>
    </source>
</evidence>
<keyword evidence="2 7" id="KW-0732">Signal</keyword>
<sequence length="651" mass="74363">MLLRLKVVLLVTLVVVAVEGETATECPNGCKCDAIMLIVNCTNSGLRQIPNNLPREYRVFSFDNNILNVIEDDAFSGVTATRSLSLSRCNITKIQDGAFDFIYNVSKLYLSENRLDTVPREVRNLSRLQLLDLTENSIDRLAMYSFYGMKNLQTLLLDDNNITVLSKGCMSDASRLRVLSLKRNGMHTVKPESFHCLNSLEELYLSDNSFANLPFGWLVGVFNLRVLDLRRAYSANVVYDPTPRENSTMGWLFPGLSPLLESLDLAENGITSLEFNAFQPLEELVWLDLSVNQLIDLPLGVFSRLRKLQRLDLSYNILTNLTDYLFPEGSELEYFDLGNNLFETMRPEPFKNLKNLKYLRLQRNVLYEIEFLLKASLPGLQELNLASNTISNVSSVGFTAFKNLRKIWMKNNRLREVPNVRNLTFLTHLDLSWNGIVYVAPDAFIGTSLKEIDLRNNYITTLDQRTLDGLPRLGAVRVGNNPWRCDCELEWFRQAYMTADWGGDLDAAICDWPPSRKDNRVVYQDKAMQCTSYPPPASVIILVVIWIAILLIVATAILVRTYKVHRLRSRRRQKEDGEEEPAEEQQPLREEPPRPNHQPPPIQPIQRSDPDKGKGKGKGKGKVQKGQVIEMKDMKPMNGLKVKPFDREFYV</sequence>
<feature type="chain" id="PRO_5036972405" description="LRRCT domain-containing protein" evidence="7">
    <location>
        <begin position="21"/>
        <end position="651"/>
    </location>
</feature>
<name>A0A913Z0I2_PATMI</name>
<feature type="domain" description="LRRCT" evidence="8">
    <location>
        <begin position="481"/>
        <end position="531"/>
    </location>
</feature>
<feature type="region of interest" description="Disordered" evidence="5">
    <location>
        <begin position="569"/>
        <end position="651"/>
    </location>
</feature>
<keyword evidence="3" id="KW-0677">Repeat</keyword>
<feature type="signal peptide" evidence="7">
    <location>
        <begin position="1"/>
        <end position="20"/>
    </location>
</feature>
<dbReference type="FunFam" id="3.80.10.10:FF:000770">
    <property type="entry name" value="Uncharacterized protein"/>
    <property type="match status" value="1"/>
</dbReference>
<dbReference type="Gene3D" id="3.80.10.10">
    <property type="entry name" value="Ribonuclease Inhibitor"/>
    <property type="match status" value="3"/>
</dbReference>
<dbReference type="PROSITE" id="PS51450">
    <property type="entry name" value="LRR"/>
    <property type="match status" value="3"/>
</dbReference>
<evidence type="ECO:0000256" key="6">
    <source>
        <dbReference type="SAM" id="Phobius"/>
    </source>
</evidence>
<dbReference type="EnsemblMetazoa" id="XM_038188252.1">
    <property type="protein sequence ID" value="XP_038044180.1"/>
    <property type="gene ID" value="LOC119718833"/>
</dbReference>
<keyword evidence="6" id="KW-0472">Membrane</keyword>
<evidence type="ECO:0000256" key="5">
    <source>
        <dbReference type="SAM" id="MobiDB-lite"/>
    </source>
</evidence>
<dbReference type="SUPFAM" id="SSF52058">
    <property type="entry name" value="L domain-like"/>
    <property type="match status" value="1"/>
</dbReference>
<dbReference type="GO" id="GO:0005615">
    <property type="term" value="C:extracellular space"/>
    <property type="evidence" value="ECO:0007669"/>
    <property type="project" value="TreeGrafter"/>
</dbReference>
<keyword evidence="6" id="KW-1133">Transmembrane helix</keyword>
<keyword evidence="1" id="KW-0433">Leucine-rich repeat</keyword>
<keyword evidence="4" id="KW-0325">Glycoprotein</keyword>
<dbReference type="PANTHER" id="PTHR24373:SF38">
    <property type="entry name" value="LEUCINE-RICH REPEAT AND IMMUNOGLOBULIN-LIKE DOMAIN-CONTAINING NOGO RECEPTOR-INTERACTING PROTEIN 2"/>
    <property type="match status" value="1"/>
</dbReference>
<evidence type="ECO:0000256" key="7">
    <source>
        <dbReference type="SAM" id="SignalP"/>
    </source>
</evidence>
<accession>A0A913Z0I2</accession>
<organism evidence="9 10">
    <name type="scientific">Patiria miniata</name>
    <name type="common">Bat star</name>
    <name type="synonym">Asterina miniata</name>
    <dbReference type="NCBI Taxonomy" id="46514"/>
    <lineage>
        <taxon>Eukaryota</taxon>
        <taxon>Metazoa</taxon>
        <taxon>Echinodermata</taxon>
        <taxon>Eleutherozoa</taxon>
        <taxon>Asterozoa</taxon>
        <taxon>Asteroidea</taxon>
        <taxon>Valvatacea</taxon>
        <taxon>Valvatida</taxon>
        <taxon>Asterinidae</taxon>
        <taxon>Patiria</taxon>
    </lineage>
</organism>
<keyword evidence="6" id="KW-0812">Transmembrane</keyword>
<protein>
    <recommendedName>
        <fullName evidence="8">LRRCT domain-containing protein</fullName>
    </recommendedName>
</protein>
<dbReference type="InterPro" id="IPR000483">
    <property type="entry name" value="Cys-rich_flank_reg_C"/>
</dbReference>
<proteinExistence type="predicted"/>
<evidence type="ECO:0000259" key="8">
    <source>
        <dbReference type="SMART" id="SM00082"/>
    </source>
</evidence>
<dbReference type="Pfam" id="PF13855">
    <property type="entry name" value="LRR_8"/>
    <property type="match status" value="4"/>
</dbReference>
<evidence type="ECO:0000256" key="2">
    <source>
        <dbReference type="ARBA" id="ARBA00022729"/>
    </source>
</evidence>
<reference evidence="9" key="1">
    <citation type="submission" date="2022-11" db="UniProtKB">
        <authorList>
            <consortium name="EnsemblMetazoa"/>
        </authorList>
    </citation>
    <scope>IDENTIFICATION</scope>
</reference>
<dbReference type="RefSeq" id="XP_038044180.1">
    <property type="nucleotide sequence ID" value="XM_038188252.1"/>
</dbReference>
<dbReference type="OMA" id="YSANVVY"/>
<dbReference type="GeneID" id="119718833"/>
<dbReference type="InterPro" id="IPR001611">
    <property type="entry name" value="Leu-rich_rpt"/>
</dbReference>
<feature type="transmembrane region" description="Helical" evidence="6">
    <location>
        <begin position="539"/>
        <end position="562"/>
    </location>
</feature>
<keyword evidence="10" id="KW-1185">Reference proteome</keyword>